<dbReference type="PROSITE" id="PS51125">
    <property type="entry name" value="NHL"/>
    <property type="match status" value="2"/>
</dbReference>
<dbReference type="SUPFAM" id="SSF101898">
    <property type="entry name" value="NHL repeat"/>
    <property type="match status" value="1"/>
</dbReference>
<dbReference type="Proteomes" id="UP001165289">
    <property type="component" value="Unassembled WGS sequence"/>
</dbReference>
<evidence type="ECO:0000256" key="2">
    <source>
        <dbReference type="PROSITE-ProRule" id="PRU00504"/>
    </source>
</evidence>
<dbReference type="GO" id="GO:0043161">
    <property type="term" value="P:proteasome-mediated ubiquitin-dependent protein catabolic process"/>
    <property type="evidence" value="ECO:0007669"/>
    <property type="project" value="TreeGrafter"/>
</dbReference>
<keyword evidence="1" id="KW-0677">Repeat</keyword>
<accession>A0AAV7JZ39</accession>
<dbReference type="Gene3D" id="2.120.10.30">
    <property type="entry name" value="TolB, C-terminal domain"/>
    <property type="match status" value="2"/>
</dbReference>
<proteinExistence type="predicted"/>
<dbReference type="InterPro" id="IPR050952">
    <property type="entry name" value="TRIM-NHL_E3_ligases"/>
</dbReference>
<dbReference type="CDD" id="cd05819">
    <property type="entry name" value="NHL"/>
    <property type="match status" value="1"/>
</dbReference>
<evidence type="ECO:0000313" key="4">
    <source>
        <dbReference type="Proteomes" id="UP001165289"/>
    </source>
</evidence>
<feature type="repeat" description="NHL" evidence="2">
    <location>
        <begin position="234"/>
        <end position="277"/>
    </location>
</feature>
<organism evidence="3 4">
    <name type="scientific">Oopsacas minuta</name>
    <dbReference type="NCBI Taxonomy" id="111878"/>
    <lineage>
        <taxon>Eukaryota</taxon>
        <taxon>Metazoa</taxon>
        <taxon>Porifera</taxon>
        <taxon>Hexactinellida</taxon>
        <taxon>Hexasterophora</taxon>
        <taxon>Lyssacinosida</taxon>
        <taxon>Leucopsacidae</taxon>
        <taxon>Oopsacas</taxon>
    </lineage>
</organism>
<dbReference type="Pfam" id="PF01436">
    <property type="entry name" value="NHL"/>
    <property type="match status" value="1"/>
</dbReference>
<dbReference type="GO" id="GO:0000209">
    <property type="term" value="P:protein polyubiquitination"/>
    <property type="evidence" value="ECO:0007669"/>
    <property type="project" value="TreeGrafter"/>
</dbReference>
<dbReference type="GO" id="GO:0061630">
    <property type="term" value="F:ubiquitin protein ligase activity"/>
    <property type="evidence" value="ECO:0007669"/>
    <property type="project" value="TreeGrafter"/>
</dbReference>
<protein>
    <submittedName>
        <fullName evidence="3">Uncharacterized protein</fullName>
    </submittedName>
</protein>
<dbReference type="PANTHER" id="PTHR24104">
    <property type="entry name" value="E3 UBIQUITIN-PROTEIN LIGASE NHLRC1-RELATED"/>
    <property type="match status" value="1"/>
</dbReference>
<reference evidence="3 4" key="1">
    <citation type="journal article" date="2023" name="BMC Biol.">
        <title>The compact genome of the sponge Oopsacas minuta (Hexactinellida) is lacking key metazoan core genes.</title>
        <authorList>
            <person name="Santini S."/>
            <person name="Schenkelaars Q."/>
            <person name="Jourda C."/>
            <person name="Duchesne M."/>
            <person name="Belahbib H."/>
            <person name="Rocher C."/>
            <person name="Selva M."/>
            <person name="Riesgo A."/>
            <person name="Vervoort M."/>
            <person name="Leys S.P."/>
            <person name="Kodjabachian L."/>
            <person name="Le Bivic A."/>
            <person name="Borchiellini C."/>
            <person name="Claverie J.M."/>
            <person name="Renard E."/>
        </authorList>
    </citation>
    <scope>NUCLEOTIDE SEQUENCE [LARGE SCALE GENOMIC DNA]</scope>
    <source>
        <strain evidence="3">SPO-2</strain>
    </source>
</reference>
<dbReference type="EMBL" id="JAKMXF010000233">
    <property type="protein sequence ID" value="KAI6654156.1"/>
    <property type="molecule type" value="Genomic_DNA"/>
</dbReference>
<comment type="caution">
    <text evidence="3">The sequence shown here is derived from an EMBL/GenBank/DDBJ whole genome shotgun (WGS) entry which is preliminary data.</text>
</comment>
<dbReference type="AlphaFoldDB" id="A0AAV7JZ39"/>
<dbReference type="InterPro" id="IPR001258">
    <property type="entry name" value="NHL_repeat"/>
</dbReference>
<name>A0AAV7JZ39_9METZ</name>
<dbReference type="InterPro" id="IPR011042">
    <property type="entry name" value="6-blade_b-propeller_TolB-like"/>
</dbReference>
<sequence>MATQFPETICMPLLDPIEVEINQSIDRLISILNQRRIHLLTTLRNRREEIRANQLAPKQIDQQLLEARTLLEGQITHNLLQSMQDKMFAEMEAKRAEIHAKVSPPQELRFMCDTHDLEECIACLGEITQHEIQIPNYSAFQQPVVVVGKRGSGPGELDWPRGVSIDTESGHIYVADMDNSRIQIFSQEGEHLNQFGCQHLFKPSGILINQDNIYVTDTGHHAIFQFKLSCLTMIKQVGSKGSGGEEFDSPRQLAISPNQHLYVPDDHNHRLQIMTTNLEFNGSLQHQTMSRPFDVKFTNNEMFVLSAVDNPCIHVFTLSGEKTRSLITRGENGMQIKMACFFCLDGHNNLLISDLWTDNIKVYSPEGDLLHTIGQQGHQAGMFDYPKGIALHKNSKLISLSDNANFALQIFSD</sequence>
<evidence type="ECO:0000256" key="1">
    <source>
        <dbReference type="ARBA" id="ARBA00022737"/>
    </source>
</evidence>
<gene>
    <name evidence="3" type="ORF">LOD99_3001</name>
</gene>
<feature type="repeat" description="NHL" evidence="2">
    <location>
        <begin position="146"/>
        <end position="188"/>
    </location>
</feature>
<evidence type="ECO:0000313" key="3">
    <source>
        <dbReference type="EMBL" id="KAI6654156.1"/>
    </source>
</evidence>
<dbReference type="PANTHER" id="PTHR24104:SF47">
    <property type="entry name" value="E3 UBIQUITIN-PROTEIN LIGASE NHLRC1"/>
    <property type="match status" value="1"/>
</dbReference>
<keyword evidence="4" id="KW-1185">Reference proteome</keyword>